<gene>
    <name evidence="2" type="ORF">ACFORO_06615</name>
</gene>
<name>A0ABV7QCS7_9PSEU</name>
<dbReference type="EMBL" id="JBHRWI010000007">
    <property type="protein sequence ID" value="MFC3509830.1"/>
    <property type="molecule type" value="Genomic_DNA"/>
</dbReference>
<sequence length="272" mass="29145">MAGKTFRFGVVAAPQEGGAKWRETARRAEDLGYSTLLSPDNLHLPTPTAALAVAAAVTTELRVGTFVFASPLRTPRAAAWEAHSLSVLTDRRFEMGIGTGIPPMREAAAELGLPYGTGPERLAQVSDTISHLRRLDGDAHTPVMVAAGGPKARRLAGERADVVTLAHSILASRAETAEYAAEIRGAADGREVELAMNIFVVGEEIPPWIRGFIGHDIETLVEHDSLTLLRGGPAAMAEELQRRREELGVSYYSVNGAFLEDFAPVVARLSGR</sequence>
<dbReference type="Proteomes" id="UP001595764">
    <property type="component" value="Unassembled WGS sequence"/>
</dbReference>
<feature type="domain" description="Luciferase-like" evidence="1">
    <location>
        <begin position="17"/>
        <end position="201"/>
    </location>
</feature>
<evidence type="ECO:0000313" key="3">
    <source>
        <dbReference type="Proteomes" id="UP001595764"/>
    </source>
</evidence>
<reference evidence="3" key="1">
    <citation type="journal article" date="2019" name="Int. J. Syst. Evol. Microbiol.">
        <title>The Global Catalogue of Microorganisms (GCM) 10K type strain sequencing project: providing services to taxonomists for standard genome sequencing and annotation.</title>
        <authorList>
            <consortium name="The Broad Institute Genomics Platform"/>
            <consortium name="The Broad Institute Genome Sequencing Center for Infectious Disease"/>
            <person name="Wu L."/>
            <person name="Ma J."/>
        </authorList>
    </citation>
    <scope>NUCLEOTIDE SEQUENCE [LARGE SCALE GENOMIC DNA]</scope>
    <source>
        <strain evidence="3">CGMCC 4.7682</strain>
    </source>
</reference>
<comment type="caution">
    <text evidence="2">The sequence shown here is derived from an EMBL/GenBank/DDBJ whole genome shotgun (WGS) entry which is preliminary data.</text>
</comment>
<dbReference type="InterPro" id="IPR036661">
    <property type="entry name" value="Luciferase-like_sf"/>
</dbReference>
<evidence type="ECO:0000313" key="2">
    <source>
        <dbReference type="EMBL" id="MFC3509830.1"/>
    </source>
</evidence>
<accession>A0ABV7QCS7</accession>
<dbReference type="Gene3D" id="3.20.20.30">
    <property type="entry name" value="Luciferase-like domain"/>
    <property type="match status" value="1"/>
</dbReference>
<dbReference type="PANTHER" id="PTHR43244">
    <property type="match status" value="1"/>
</dbReference>
<dbReference type="PANTHER" id="PTHR43244:SF2">
    <property type="entry name" value="CONSERVED HYPOTHETICAL ALANINE AND PROLINE-RICH PROTEIN"/>
    <property type="match status" value="1"/>
</dbReference>
<dbReference type="InterPro" id="IPR011251">
    <property type="entry name" value="Luciferase-like_dom"/>
</dbReference>
<dbReference type="RefSeq" id="WP_377870465.1">
    <property type="nucleotide sequence ID" value="NZ_JBHMAY010000022.1"/>
</dbReference>
<keyword evidence="3" id="KW-1185">Reference proteome</keyword>
<dbReference type="Pfam" id="PF00296">
    <property type="entry name" value="Bac_luciferase"/>
    <property type="match status" value="1"/>
</dbReference>
<evidence type="ECO:0000259" key="1">
    <source>
        <dbReference type="Pfam" id="PF00296"/>
    </source>
</evidence>
<dbReference type="SUPFAM" id="SSF51679">
    <property type="entry name" value="Bacterial luciferase-like"/>
    <property type="match status" value="1"/>
</dbReference>
<protein>
    <submittedName>
        <fullName evidence="2">LLM class flavin-dependent oxidoreductase</fullName>
    </submittedName>
</protein>
<proteinExistence type="predicted"/>
<organism evidence="2 3">
    <name type="scientific">Amycolatopsis halotolerans</name>
    <dbReference type="NCBI Taxonomy" id="330083"/>
    <lineage>
        <taxon>Bacteria</taxon>
        <taxon>Bacillati</taxon>
        <taxon>Actinomycetota</taxon>
        <taxon>Actinomycetes</taxon>
        <taxon>Pseudonocardiales</taxon>
        <taxon>Pseudonocardiaceae</taxon>
        <taxon>Amycolatopsis</taxon>
    </lineage>
</organism>
<dbReference type="InterPro" id="IPR050564">
    <property type="entry name" value="F420-G6PD/mer"/>
</dbReference>